<proteinExistence type="predicted"/>
<name>A0A0K2TJE0_LEPSM</name>
<accession>A0A0K2TJE0</accession>
<evidence type="ECO:0000313" key="1">
    <source>
        <dbReference type="EMBL" id="CDW25762.1"/>
    </source>
</evidence>
<organism evidence="1">
    <name type="scientific">Lepeophtheirus salmonis</name>
    <name type="common">Salmon louse</name>
    <name type="synonym">Caligus salmonis</name>
    <dbReference type="NCBI Taxonomy" id="72036"/>
    <lineage>
        <taxon>Eukaryota</taxon>
        <taxon>Metazoa</taxon>
        <taxon>Ecdysozoa</taxon>
        <taxon>Arthropoda</taxon>
        <taxon>Crustacea</taxon>
        <taxon>Multicrustacea</taxon>
        <taxon>Hexanauplia</taxon>
        <taxon>Copepoda</taxon>
        <taxon>Siphonostomatoida</taxon>
        <taxon>Caligidae</taxon>
        <taxon>Lepeophtheirus</taxon>
    </lineage>
</organism>
<reference evidence="1" key="1">
    <citation type="submission" date="2014-05" db="EMBL/GenBank/DDBJ databases">
        <authorList>
            <person name="Chronopoulou M."/>
        </authorList>
    </citation>
    <scope>NUCLEOTIDE SEQUENCE</scope>
    <source>
        <tissue evidence="1">Whole organism</tissue>
    </source>
</reference>
<dbReference type="AlphaFoldDB" id="A0A0K2TJE0"/>
<sequence length="50" mass="6085">MNQWFGLNVLKLLNTKVNRNTYFFQHLKNYYWFVLQAIPSHMNVGILKKI</sequence>
<protein>
    <submittedName>
        <fullName evidence="1">Uncharacterized protein</fullName>
    </submittedName>
</protein>
<dbReference type="EMBL" id="HACA01008401">
    <property type="protein sequence ID" value="CDW25762.1"/>
    <property type="molecule type" value="Transcribed_RNA"/>
</dbReference>